<evidence type="ECO:0000256" key="9">
    <source>
        <dbReference type="SAM" id="MobiDB-lite"/>
    </source>
</evidence>
<feature type="region of interest" description="Disordered" evidence="9">
    <location>
        <begin position="85"/>
        <end position="117"/>
    </location>
</feature>
<keyword evidence="3" id="KW-0963">Cytoplasm</keyword>
<protein>
    <submittedName>
        <fullName evidence="12">Uncharacterized protein isoform X1</fullName>
    </submittedName>
</protein>
<evidence type="ECO:0000256" key="2">
    <source>
        <dbReference type="ARBA" id="ARBA00004496"/>
    </source>
</evidence>
<proteinExistence type="predicted"/>
<evidence type="ECO:0000256" key="6">
    <source>
        <dbReference type="ARBA" id="ARBA00023054"/>
    </source>
</evidence>
<dbReference type="GeneID" id="105267113"/>
<dbReference type="RefSeq" id="XP_011304088.1">
    <property type="nucleotide sequence ID" value="XM_011305786.1"/>
</dbReference>
<evidence type="ECO:0000256" key="1">
    <source>
        <dbReference type="ARBA" id="ARBA00004167"/>
    </source>
</evidence>
<feature type="coiled-coil region" evidence="8">
    <location>
        <begin position="129"/>
        <end position="272"/>
    </location>
</feature>
<evidence type="ECO:0000256" key="10">
    <source>
        <dbReference type="SAM" id="Phobius"/>
    </source>
</evidence>
<evidence type="ECO:0000256" key="3">
    <source>
        <dbReference type="ARBA" id="ARBA00022490"/>
    </source>
</evidence>
<evidence type="ECO:0000313" key="11">
    <source>
        <dbReference type="Proteomes" id="UP000694866"/>
    </source>
</evidence>
<comment type="subcellular location">
    <subcellularLocation>
        <location evidence="2">Cytoplasm</location>
    </subcellularLocation>
    <subcellularLocation>
        <location evidence="1">Membrane</location>
        <topology evidence="1">Single-pass membrane protein</topology>
    </subcellularLocation>
</comment>
<feature type="compositionally biased region" description="Basic and acidic residues" evidence="9">
    <location>
        <begin position="813"/>
        <end position="823"/>
    </location>
</feature>
<feature type="compositionally biased region" description="Basic and acidic residues" evidence="9">
    <location>
        <begin position="632"/>
        <end position="641"/>
    </location>
</feature>
<organism evidence="11 12">
    <name type="scientific">Fopius arisanus</name>
    <dbReference type="NCBI Taxonomy" id="64838"/>
    <lineage>
        <taxon>Eukaryota</taxon>
        <taxon>Metazoa</taxon>
        <taxon>Ecdysozoa</taxon>
        <taxon>Arthropoda</taxon>
        <taxon>Hexapoda</taxon>
        <taxon>Insecta</taxon>
        <taxon>Pterygota</taxon>
        <taxon>Neoptera</taxon>
        <taxon>Endopterygota</taxon>
        <taxon>Hymenoptera</taxon>
        <taxon>Apocrita</taxon>
        <taxon>Ichneumonoidea</taxon>
        <taxon>Braconidae</taxon>
        <taxon>Opiinae</taxon>
        <taxon>Fopius</taxon>
    </lineage>
</organism>
<keyword evidence="5 10" id="KW-1133">Transmembrane helix</keyword>
<keyword evidence="11" id="KW-1185">Reference proteome</keyword>
<dbReference type="InterPro" id="IPR008677">
    <property type="entry name" value="MRVI1"/>
</dbReference>
<reference evidence="12" key="1">
    <citation type="submission" date="2025-08" db="UniProtKB">
        <authorList>
            <consortium name="RefSeq"/>
        </authorList>
    </citation>
    <scope>IDENTIFICATION</scope>
    <source>
        <strain evidence="12">USDA-PBARC FA_bdor</strain>
        <tissue evidence="12">Whole organism</tissue>
    </source>
</reference>
<feature type="region of interest" description="Disordered" evidence="9">
    <location>
        <begin position="769"/>
        <end position="858"/>
    </location>
</feature>
<evidence type="ECO:0000256" key="5">
    <source>
        <dbReference type="ARBA" id="ARBA00022989"/>
    </source>
</evidence>
<keyword evidence="7 10" id="KW-0472">Membrane</keyword>
<evidence type="ECO:0000256" key="7">
    <source>
        <dbReference type="ARBA" id="ARBA00023136"/>
    </source>
</evidence>
<feature type="compositionally biased region" description="Basic and acidic residues" evidence="9">
    <location>
        <begin position="784"/>
        <end position="803"/>
    </location>
</feature>
<dbReference type="Pfam" id="PF05781">
    <property type="entry name" value="MRVI1"/>
    <property type="match status" value="1"/>
</dbReference>
<feature type="compositionally biased region" description="Gly residues" evidence="9">
    <location>
        <begin position="837"/>
        <end position="850"/>
    </location>
</feature>
<dbReference type="OrthoDB" id="10062605at2759"/>
<evidence type="ECO:0000256" key="8">
    <source>
        <dbReference type="SAM" id="Coils"/>
    </source>
</evidence>
<feature type="compositionally biased region" description="Low complexity" evidence="9">
    <location>
        <begin position="681"/>
        <end position="690"/>
    </location>
</feature>
<feature type="compositionally biased region" description="Acidic residues" evidence="9">
    <location>
        <begin position="774"/>
        <end position="783"/>
    </location>
</feature>
<dbReference type="PANTHER" id="PTHR15352">
    <property type="entry name" value="LYMPHOID-RESTRICTED MEMBRANE PROTEIN, JAW1"/>
    <property type="match status" value="1"/>
</dbReference>
<accession>A0A9R1U1F5</accession>
<dbReference type="GO" id="GO:0016020">
    <property type="term" value="C:membrane"/>
    <property type="evidence" value="ECO:0007669"/>
    <property type="project" value="UniProtKB-SubCell"/>
</dbReference>
<dbReference type="KEGG" id="fas:105267113"/>
<sequence>MDEIIEDRLINNAICEETTRQWVTSGRLVSPWQDGNNNNAKRRLRRRLSFNADRMANTNRQVNGYEDDNDDETKSELKTAEITTWDDETNNSDSDVRSKCDEAFSEGSTTSSAYKDGDNNTEVELRVRVRRFDEENAVLRDELVRTEELANEYQRQLHLFQQRLDQMRERCDQLLKENDEQKEKINMVEAQERRCQVALQKMDKERNALLEKLEIDKETFNRSLDELNRDKLYCNKRLSVCESKLEEKEILCVTLQHNLDEIKDSIASLEDDYEKRIRYMQDKSDDLTSENIELKMRLLNLDCPPSLDQEVCLTSTRYLNSSDDNLKYQTDQKVQLEESLYAELKASGFSFYDMKCESKIQELEFEADWCNSEIREAARQMDKIIDLIRKTKRCDLPGKSPQSPNNSDLEISPILQIFERIKQLSYEVSEALRKPSTTNSSSQVSADPQITSEYFKEFSIRTFNDFLHSPIKVCLPVEINTPNVFLTCKATEIKDKVELVDVGQLDRDIKNNVTNIEDLGSTNGFGSMSAVASARHEDIPSFFHEKIAPKINSCTVEGSAITLGQANSIQWESGQLALASVLKKPLQEQGEGIDKSEMSTGQKTPRRKISVFHRSFDIDTVFEVQDGGGVAESHKLSERNDTTINNQIDNCPPRNSKSDDNDNDNEGRVEAITGYRTADISQSSDSSACSPGKLESSREEDIKKVGNKFLGNGDIILAPPRLFLLGAGGLNAPGVNGSDRDTGECAIAGGEGNGCGEITGDVKTVTRVMSSGEDSSDSESDSTETDRTFHGVDRGGWGDRGYRGSENIIGFKTPRDKKDERTPRMRRSMSEGENMELGGGDGCRGCGNGQGEDKRKGSFRKEVDAVAFPSLTDARLQESGIAQLSDNEDLEGKDLTEEELERKFLAFSLGLCTDRVTLPRRRALALRHRDYTEHDLAIEIAKMQQSIQEFAPLCFDSETVERIELACNQVEIIAQCAHRVSCTAETLGAIQQEFRISRAIHLADRFLKVLRSRCDKLSAEVAEKKRVLAENNIPIDEGNGDGEGLSSAVRYRALSPTNRTMMARRRASIATIFRPIGISQEVTKDNIRQRNSVSGRVTIRRPSFSSESQRFEAEKLTRTDSSSVGELREIFEQAESRCTSREENNNLVRSQMTVCENETVERRMSSSREEPIIETLPEEPEHELQDEEISRLSRTRLSLTAAANDLLSWRLVFWCAIITFFIGFYVKDALSITSPCSTTSLRWWSFEEILSRHVHVRNTAPPPI</sequence>
<gene>
    <name evidence="12" type="primary">LOC105267113</name>
</gene>
<keyword evidence="4 10" id="KW-0812">Transmembrane</keyword>
<feature type="region of interest" description="Disordered" evidence="9">
    <location>
        <begin position="57"/>
        <end position="76"/>
    </location>
</feature>
<feature type="region of interest" description="Disordered" evidence="9">
    <location>
        <begin position="632"/>
        <end position="700"/>
    </location>
</feature>
<evidence type="ECO:0000256" key="4">
    <source>
        <dbReference type="ARBA" id="ARBA00022692"/>
    </source>
</evidence>
<dbReference type="GO" id="GO:0005737">
    <property type="term" value="C:cytoplasm"/>
    <property type="evidence" value="ECO:0007669"/>
    <property type="project" value="UniProtKB-SubCell"/>
</dbReference>
<keyword evidence="6 8" id="KW-0175">Coiled coil</keyword>
<feature type="region of interest" description="Disordered" evidence="9">
    <location>
        <begin position="589"/>
        <end position="608"/>
    </location>
</feature>
<feature type="compositionally biased region" description="Basic and acidic residues" evidence="9">
    <location>
        <begin position="656"/>
        <end position="669"/>
    </location>
</feature>
<dbReference type="Proteomes" id="UP000694866">
    <property type="component" value="Unplaced"/>
</dbReference>
<evidence type="ECO:0000313" key="12">
    <source>
        <dbReference type="RefSeq" id="XP_011304088.1"/>
    </source>
</evidence>
<feature type="transmembrane region" description="Helical" evidence="10">
    <location>
        <begin position="1207"/>
        <end position="1226"/>
    </location>
</feature>
<dbReference type="PANTHER" id="PTHR15352:SF1">
    <property type="entry name" value="KASH5-LIKE COILED-COIL DOMAIN-CONTAINING PROTEIN"/>
    <property type="match status" value="1"/>
</dbReference>
<dbReference type="AlphaFoldDB" id="A0A9R1U1F5"/>
<name>A0A9R1U1F5_9HYME</name>